<dbReference type="KEGG" id="hat:RC74_00215"/>
<dbReference type="GO" id="GO:0005737">
    <property type="term" value="C:cytoplasm"/>
    <property type="evidence" value="ECO:0007669"/>
    <property type="project" value="TreeGrafter"/>
</dbReference>
<dbReference type="STRING" id="1579316.RC74_00215"/>
<dbReference type="Proteomes" id="UP000070371">
    <property type="component" value="Chromosome"/>
</dbReference>
<dbReference type="OrthoDB" id="7678026at2"/>
<comment type="catalytic activity">
    <reaction evidence="1">
        <text>7,8-dihydroneopterin = 6-hydroxymethyl-7,8-dihydropterin + glycolaldehyde</text>
        <dbReference type="Rhea" id="RHEA:10540"/>
        <dbReference type="ChEBI" id="CHEBI:17001"/>
        <dbReference type="ChEBI" id="CHEBI:17071"/>
        <dbReference type="ChEBI" id="CHEBI:44841"/>
        <dbReference type="EC" id="4.1.2.25"/>
    </reaction>
</comment>
<accession>A0A126UWA1</accession>
<reference evidence="9 10" key="1">
    <citation type="submission" date="2016-02" db="EMBL/GenBank/DDBJ databases">
        <title>Complete genome sequence of Halocynthiibacter arcticus PAMC 20958t from arctic marine sediment.</title>
        <authorList>
            <person name="Lee Y.M."/>
            <person name="Baek K."/>
            <person name="Lee H.K."/>
            <person name="Shin S.C."/>
        </authorList>
    </citation>
    <scope>NUCLEOTIDE SEQUENCE [LARGE SCALE GENOMIC DNA]</scope>
    <source>
        <strain evidence="9">PAMC 20958</strain>
    </source>
</reference>
<dbReference type="SUPFAM" id="SSF55620">
    <property type="entry name" value="Tetrahydrobiopterin biosynthesis enzymes-like"/>
    <property type="match status" value="1"/>
</dbReference>
<dbReference type="InterPro" id="IPR006157">
    <property type="entry name" value="FolB_dom"/>
</dbReference>
<keyword evidence="6" id="KW-0456">Lyase</keyword>
<evidence type="ECO:0000256" key="4">
    <source>
        <dbReference type="ARBA" id="ARBA00013043"/>
    </source>
</evidence>
<evidence type="ECO:0000259" key="8">
    <source>
        <dbReference type="SMART" id="SM00905"/>
    </source>
</evidence>
<evidence type="ECO:0000256" key="6">
    <source>
        <dbReference type="ARBA" id="ARBA00023239"/>
    </source>
</evidence>
<dbReference type="GO" id="GO:0046656">
    <property type="term" value="P:folic acid biosynthetic process"/>
    <property type="evidence" value="ECO:0007669"/>
    <property type="project" value="UniProtKB-KW"/>
</dbReference>
<dbReference type="NCBIfam" id="TIGR00526">
    <property type="entry name" value="folB_dom"/>
    <property type="match status" value="1"/>
</dbReference>
<evidence type="ECO:0000313" key="10">
    <source>
        <dbReference type="Proteomes" id="UP000070371"/>
    </source>
</evidence>
<evidence type="ECO:0000256" key="5">
    <source>
        <dbReference type="ARBA" id="ARBA00022909"/>
    </source>
</evidence>
<feature type="domain" description="Dihydroneopterin aldolase/epimerase" evidence="8">
    <location>
        <begin position="28"/>
        <end position="136"/>
    </location>
</feature>
<dbReference type="PANTHER" id="PTHR42844:SF1">
    <property type="entry name" value="DIHYDRONEOPTERIN ALDOLASE 1-RELATED"/>
    <property type="match status" value="1"/>
</dbReference>
<keyword evidence="10" id="KW-1185">Reference proteome</keyword>
<evidence type="ECO:0000256" key="3">
    <source>
        <dbReference type="ARBA" id="ARBA00005708"/>
    </source>
</evidence>
<dbReference type="AlphaFoldDB" id="A0A126UWA1"/>
<dbReference type="RefSeq" id="WP_039002574.1">
    <property type="nucleotide sequence ID" value="NZ_CP014327.1"/>
</dbReference>
<protein>
    <recommendedName>
        <fullName evidence="4">dihydroneopterin aldolase</fullName>
        <ecNumber evidence="4">4.1.2.25</ecNumber>
    </recommendedName>
    <alternativeName>
        <fullName evidence="7">7,8-dihydroneopterin aldolase</fullName>
    </alternativeName>
</protein>
<dbReference type="SMART" id="SM00905">
    <property type="entry name" value="FolB"/>
    <property type="match status" value="1"/>
</dbReference>
<dbReference type="Pfam" id="PF02152">
    <property type="entry name" value="FolB"/>
    <property type="match status" value="1"/>
</dbReference>
<organism evidence="9 10">
    <name type="scientific">Falsihalocynthiibacter arcticus</name>
    <dbReference type="NCBI Taxonomy" id="1579316"/>
    <lineage>
        <taxon>Bacteria</taxon>
        <taxon>Pseudomonadati</taxon>
        <taxon>Pseudomonadota</taxon>
        <taxon>Alphaproteobacteria</taxon>
        <taxon>Rhodobacterales</taxon>
        <taxon>Roseobacteraceae</taxon>
        <taxon>Falsihalocynthiibacter</taxon>
    </lineage>
</organism>
<dbReference type="PANTHER" id="PTHR42844">
    <property type="entry name" value="DIHYDRONEOPTERIN ALDOLASE 1-RELATED"/>
    <property type="match status" value="1"/>
</dbReference>
<evidence type="ECO:0000313" key="9">
    <source>
        <dbReference type="EMBL" id="AML49916.1"/>
    </source>
</evidence>
<dbReference type="InterPro" id="IPR043133">
    <property type="entry name" value="GTP-CH-I_C/QueF"/>
</dbReference>
<dbReference type="Gene3D" id="3.30.1130.10">
    <property type="match status" value="1"/>
</dbReference>
<gene>
    <name evidence="9" type="ORF">RC74_00215</name>
</gene>
<dbReference type="GO" id="GO:0004150">
    <property type="term" value="F:dihydroneopterin aldolase activity"/>
    <property type="evidence" value="ECO:0007669"/>
    <property type="project" value="UniProtKB-EC"/>
</dbReference>
<dbReference type="EC" id="4.1.2.25" evidence="4"/>
<evidence type="ECO:0000256" key="7">
    <source>
        <dbReference type="ARBA" id="ARBA00032903"/>
    </source>
</evidence>
<evidence type="ECO:0000256" key="1">
    <source>
        <dbReference type="ARBA" id="ARBA00001353"/>
    </source>
</evidence>
<dbReference type="InterPro" id="IPR006156">
    <property type="entry name" value="Dihydroneopterin_aldolase"/>
</dbReference>
<keyword evidence="5" id="KW-0289">Folate biosynthesis</keyword>
<comment type="pathway">
    <text evidence="2">Cofactor biosynthesis; tetrahydrofolate biosynthesis; 2-amino-4-hydroxy-6-hydroxymethyl-7,8-dihydropteridine diphosphate from 7,8-dihydroneopterin triphosphate: step 3/4.</text>
</comment>
<evidence type="ECO:0000256" key="2">
    <source>
        <dbReference type="ARBA" id="ARBA00005013"/>
    </source>
</evidence>
<proteinExistence type="inferred from homology"/>
<name>A0A126UWA1_9RHOB</name>
<comment type="similarity">
    <text evidence="3">Belongs to the DHNA family.</text>
</comment>
<sequence>MTVEPSAHFLHPIERSSVLRPTGVLDRISLRDHIVAVEIGAFEVERAVTQRLSFNVVVEVSDVQKPLDDDVDKILSYDRVTDAISSALTRSRVNLLETLAEDIATLILAAPQAQRVFVRIEKLDRGAGKLGVEIVRDALTVGKARSDWSGLAPLIVAVPNHLSLSEWVSIFHTHARPVLLLPEMCLDFAATQDEIANQRLELLAWDSAAWTLSSRNEHVGVVGSRTEMEWGFGQGRVNVWAPMKQVLDSPHPPQSFGAERLAFWLAKQHAGQVVGLDCPIGVEITDPTQFLDLA</sequence>
<dbReference type="EMBL" id="CP014327">
    <property type="protein sequence ID" value="AML49916.1"/>
    <property type="molecule type" value="Genomic_DNA"/>
</dbReference>